<dbReference type="Pfam" id="PF13912">
    <property type="entry name" value="zf-C2H2_6"/>
    <property type="match status" value="1"/>
</dbReference>
<evidence type="ECO:0000313" key="13">
    <source>
        <dbReference type="Proteomes" id="UP000596661"/>
    </source>
</evidence>
<keyword evidence="8" id="KW-0539">Nucleus</keyword>
<reference evidence="12" key="1">
    <citation type="submission" date="2018-11" db="EMBL/GenBank/DDBJ databases">
        <authorList>
            <person name="Grassa J C."/>
        </authorList>
    </citation>
    <scope>NUCLEOTIDE SEQUENCE [LARGE SCALE GENOMIC DNA]</scope>
</reference>
<keyword evidence="7" id="KW-0804">Transcription</keyword>
<comment type="subcellular location">
    <subcellularLocation>
        <location evidence="1">Nucleus</location>
    </subcellularLocation>
</comment>
<name>A0A803R1F5_CANSA</name>
<proteinExistence type="predicted"/>
<dbReference type="Gramene" id="novel_model_3935_5bd9a17a">
    <property type="protein sequence ID" value="cds.novel_model_3935_5bd9a17a"/>
    <property type="gene ID" value="novel_gene_2125_5bd9a17a"/>
</dbReference>
<keyword evidence="6" id="KW-0805">Transcription regulation</keyword>
<dbReference type="PANTHER" id="PTHR26374:SF456">
    <property type="entry name" value="ZINC FINGER PROTEIN ZAT5-LIKE"/>
    <property type="match status" value="1"/>
</dbReference>
<keyword evidence="3" id="KW-0677">Repeat</keyword>
<sequence>MLMMMKKRIREEHEEQQQQQQNNSITKCLMLLQSHNQFMMTKPINLTNLTNPINQTGFSGGHVFECKTCNKRFSSFQALGGHRASHKSQNSLLMKYSKKKTNMINKKLLGENMSAQYAELFLVWDKLWVAI</sequence>
<evidence type="ECO:0000256" key="9">
    <source>
        <dbReference type="PROSITE-ProRule" id="PRU00042"/>
    </source>
</evidence>
<dbReference type="InterPro" id="IPR036236">
    <property type="entry name" value="Znf_C2H2_sf"/>
</dbReference>
<evidence type="ECO:0000256" key="1">
    <source>
        <dbReference type="ARBA" id="ARBA00004123"/>
    </source>
</evidence>
<evidence type="ECO:0000256" key="5">
    <source>
        <dbReference type="ARBA" id="ARBA00022833"/>
    </source>
</evidence>
<evidence type="ECO:0000256" key="8">
    <source>
        <dbReference type="ARBA" id="ARBA00023242"/>
    </source>
</evidence>
<dbReference type="SUPFAM" id="SSF57667">
    <property type="entry name" value="beta-beta-alpha zinc fingers"/>
    <property type="match status" value="1"/>
</dbReference>
<dbReference type="EMBL" id="UZAU01000356">
    <property type="status" value="NOT_ANNOTATED_CDS"/>
    <property type="molecule type" value="Genomic_DNA"/>
</dbReference>
<keyword evidence="4 9" id="KW-0863">Zinc-finger</keyword>
<evidence type="ECO:0000259" key="11">
    <source>
        <dbReference type="PROSITE" id="PS50157"/>
    </source>
</evidence>
<reference evidence="12" key="2">
    <citation type="submission" date="2021-03" db="UniProtKB">
        <authorList>
            <consortium name="EnsemblPlants"/>
        </authorList>
    </citation>
    <scope>IDENTIFICATION</scope>
</reference>
<dbReference type="EnsemblPlants" id="novel_model_3935_5bd9a17a">
    <property type="protein sequence ID" value="cds.novel_model_3935_5bd9a17a"/>
    <property type="gene ID" value="novel_gene_2125_5bd9a17a"/>
</dbReference>
<keyword evidence="2" id="KW-0479">Metal-binding</keyword>
<organism evidence="12 13">
    <name type="scientific">Cannabis sativa</name>
    <name type="common">Hemp</name>
    <name type="synonym">Marijuana</name>
    <dbReference type="NCBI Taxonomy" id="3483"/>
    <lineage>
        <taxon>Eukaryota</taxon>
        <taxon>Viridiplantae</taxon>
        <taxon>Streptophyta</taxon>
        <taxon>Embryophyta</taxon>
        <taxon>Tracheophyta</taxon>
        <taxon>Spermatophyta</taxon>
        <taxon>Magnoliopsida</taxon>
        <taxon>eudicotyledons</taxon>
        <taxon>Gunneridae</taxon>
        <taxon>Pentapetalae</taxon>
        <taxon>rosids</taxon>
        <taxon>fabids</taxon>
        <taxon>Rosales</taxon>
        <taxon>Cannabaceae</taxon>
        <taxon>Cannabis</taxon>
    </lineage>
</organism>
<dbReference type="PANTHER" id="PTHR26374">
    <property type="entry name" value="ZINC FINGER PROTEIN ZAT5"/>
    <property type="match status" value="1"/>
</dbReference>
<protein>
    <recommendedName>
        <fullName evidence="11">C2H2-type domain-containing protein</fullName>
    </recommendedName>
</protein>
<evidence type="ECO:0000256" key="7">
    <source>
        <dbReference type="ARBA" id="ARBA00023163"/>
    </source>
</evidence>
<evidence type="ECO:0000256" key="3">
    <source>
        <dbReference type="ARBA" id="ARBA00022737"/>
    </source>
</evidence>
<dbReference type="Gene3D" id="3.30.160.60">
    <property type="entry name" value="Classic Zinc Finger"/>
    <property type="match status" value="1"/>
</dbReference>
<evidence type="ECO:0000256" key="2">
    <source>
        <dbReference type="ARBA" id="ARBA00022723"/>
    </source>
</evidence>
<dbReference type="PROSITE" id="PS00028">
    <property type="entry name" value="ZINC_FINGER_C2H2_1"/>
    <property type="match status" value="1"/>
</dbReference>
<keyword evidence="5" id="KW-0862">Zinc</keyword>
<dbReference type="GO" id="GO:0005634">
    <property type="term" value="C:nucleus"/>
    <property type="evidence" value="ECO:0007669"/>
    <property type="project" value="UniProtKB-SubCell"/>
</dbReference>
<dbReference type="InterPro" id="IPR013087">
    <property type="entry name" value="Znf_C2H2_type"/>
</dbReference>
<dbReference type="AlphaFoldDB" id="A0A803R1F5"/>
<evidence type="ECO:0000256" key="6">
    <source>
        <dbReference type="ARBA" id="ARBA00023015"/>
    </source>
</evidence>
<accession>A0A803R1F5</accession>
<gene>
    <name evidence="12" type="primary">LOC115711191</name>
</gene>
<evidence type="ECO:0000256" key="10">
    <source>
        <dbReference type="SAM" id="MobiDB-lite"/>
    </source>
</evidence>
<dbReference type="GO" id="GO:0008270">
    <property type="term" value="F:zinc ion binding"/>
    <property type="evidence" value="ECO:0007669"/>
    <property type="project" value="UniProtKB-KW"/>
</dbReference>
<dbReference type="PROSITE" id="PS50157">
    <property type="entry name" value="ZINC_FINGER_C2H2_2"/>
    <property type="match status" value="1"/>
</dbReference>
<evidence type="ECO:0000256" key="4">
    <source>
        <dbReference type="ARBA" id="ARBA00022771"/>
    </source>
</evidence>
<feature type="region of interest" description="Disordered" evidence="10">
    <location>
        <begin position="1"/>
        <end position="21"/>
    </location>
</feature>
<feature type="domain" description="C2H2-type" evidence="11">
    <location>
        <begin position="64"/>
        <end position="91"/>
    </location>
</feature>
<dbReference type="Proteomes" id="UP000596661">
    <property type="component" value="Chromosome 3"/>
</dbReference>
<keyword evidence="13" id="KW-1185">Reference proteome</keyword>
<evidence type="ECO:0000313" key="12">
    <source>
        <dbReference type="EnsemblPlants" id="cds.novel_model_3935_5bd9a17a"/>
    </source>
</evidence>